<proteinExistence type="predicted"/>
<comment type="caution">
    <text evidence="1">The sequence shown here is derived from an EMBL/GenBank/DDBJ whole genome shotgun (WGS) entry which is preliminary data.</text>
</comment>
<organism evidence="1 2">
    <name type="scientific">Amycolatopsis cihanbeyliensis</name>
    <dbReference type="NCBI Taxonomy" id="1128664"/>
    <lineage>
        <taxon>Bacteria</taxon>
        <taxon>Bacillati</taxon>
        <taxon>Actinomycetota</taxon>
        <taxon>Actinomycetes</taxon>
        <taxon>Pseudonocardiales</taxon>
        <taxon>Pseudonocardiaceae</taxon>
        <taxon>Amycolatopsis</taxon>
    </lineage>
</organism>
<evidence type="ECO:0000313" key="2">
    <source>
        <dbReference type="Proteomes" id="UP000320876"/>
    </source>
</evidence>
<dbReference type="RefSeq" id="WP_142000676.1">
    <property type="nucleotide sequence ID" value="NZ_VFML01000001.1"/>
</dbReference>
<gene>
    <name evidence="1" type="ORF">FB471_4919</name>
</gene>
<accession>A0A542DPW0</accession>
<dbReference type="EMBL" id="VFML01000001">
    <property type="protein sequence ID" value="TQJ05096.1"/>
    <property type="molecule type" value="Genomic_DNA"/>
</dbReference>
<dbReference type="AlphaFoldDB" id="A0A542DPW0"/>
<keyword evidence="2" id="KW-1185">Reference proteome</keyword>
<protein>
    <submittedName>
        <fullName evidence="1">Uncharacterized protein</fullName>
    </submittedName>
</protein>
<dbReference type="OrthoDB" id="5108854at2"/>
<reference evidence="1 2" key="1">
    <citation type="submission" date="2019-06" db="EMBL/GenBank/DDBJ databases">
        <title>Sequencing the genomes of 1000 actinobacteria strains.</title>
        <authorList>
            <person name="Klenk H.-P."/>
        </authorList>
    </citation>
    <scope>NUCLEOTIDE SEQUENCE [LARGE SCALE GENOMIC DNA]</scope>
    <source>
        <strain evidence="1 2">DSM 45679</strain>
    </source>
</reference>
<name>A0A542DPW0_AMYCI</name>
<evidence type="ECO:0000313" key="1">
    <source>
        <dbReference type="EMBL" id="TQJ05096.1"/>
    </source>
</evidence>
<dbReference type="Proteomes" id="UP000320876">
    <property type="component" value="Unassembled WGS sequence"/>
</dbReference>
<sequence>MAETLTLVIETDVGTAIRHIPGASPLPEGETQGYAAEDAIRDAAATWGLPDFVFLPEQQRVGSSVRELGDGLVLVGDHAAVIQSKSRTGPTDDTKRELSWLRKNVKKGLSQGSGTVRRLMRNSANMTNARCRTVPVDGKDYTWLTVVIVDHADPPGGFQLSPASTEVPAIVLLRRDWEFLFDHLRSTRAVLAYLLRAARGGDFVELGGEPRRYHEYALADMAATPDPVDPAVAPLVDAKPTTIASTVRAPLEPVGHEDRAAHVLFRMIMEDVANTPIPDGRETDRLLMLAALDGLPVGNRTELGRTLMQFMKSAAAQHEGDGTLVHSRTVIPNPGEFDPLVFIVASKLSEEAKHALAFRTQVLHHDYSTAVGDWEHCTLGVMLTPTTVPGRLWDTSTTALWGDQGQPPEFIEELRAIITDSAT</sequence>